<reference evidence="1" key="1">
    <citation type="submission" date="2022-06" db="EMBL/GenBank/DDBJ databases">
        <title>Genome Sequence of Candolleomyces eurysporus.</title>
        <authorList>
            <person name="Buettner E."/>
        </authorList>
    </citation>
    <scope>NUCLEOTIDE SEQUENCE</scope>
    <source>
        <strain evidence="1">VTCC 930004</strain>
    </source>
</reference>
<gene>
    <name evidence="1" type="ORF">H1R20_g16120</name>
</gene>
<evidence type="ECO:0000313" key="2">
    <source>
        <dbReference type="Proteomes" id="UP001140091"/>
    </source>
</evidence>
<dbReference type="Proteomes" id="UP001140091">
    <property type="component" value="Unassembled WGS sequence"/>
</dbReference>
<accession>A0A9W8ISG5</accession>
<sequence>MEIHNIIFSGSAALSILEPDSLTPNNLDVYAPLGTMGLVHAFLSQHTSYIKFNNRHTGWQDANDSYAADGTADTGINKVAFYRHALTNSILNIIKTSHAIPTAAIFKFHSTFVMDYLTCNALVSAYPRMTADHAGLVNTTTPDLSYCMVRCLVKYGVRGFNALDRAYDWENRTHDRNSYGYC</sequence>
<protein>
    <submittedName>
        <fullName evidence="1">Uncharacterized protein</fullName>
    </submittedName>
</protein>
<name>A0A9W8ISG5_9AGAR</name>
<proteinExistence type="predicted"/>
<keyword evidence="2" id="KW-1185">Reference proteome</keyword>
<feature type="non-terminal residue" evidence="1">
    <location>
        <position position="182"/>
    </location>
</feature>
<dbReference type="EMBL" id="JANBPK010001705">
    <property type="protein sequence ID" value="KAJ2920974.1"/>
    <property type="molecule type" value="Genomic_DNA"/>
</dbReference>
<organism evidence="1 2">
    <name type="scientific">Candolleomyces eurysporus</name>
    <dbReference type="NCBI Taxonomy" id="2828524"/>
    <lineage>
        <taxon>Eukaryota</taxon>
        <taxon>Fungi</taxon>
        <taxon>Dikarya</taxon>
        <taxon>Basidiomycota</taxon>
        <taxon>Agaricomycotina</taxon>
        <taxon>Agaricomycetes</taxon>
        <taxon>Agaricomycetidae</taxon>
        <taxon>Agaricales</taxon>
        <taxon>Agaricineae</taxon>
        <taxon>Psathyrellaceae</taxon>
        <taxon>Candolleomyces</taxon>
    </lineage>
</organism>
<dbReference type="OrthoDB" id="3067340at2759"/>
<dbReference type="AlphaFoldDB" id="A0A9W8ISG5"/>
<comment type="caution">
    <text evidence="1">The sequence shown here is derived from an EMBL/GenBank/DDBJ whole genome shotgun (WGS) entry which is preliminary data.</text>
</comment>
<evidence type="ECO:0000313" key="1">
    <source>
        <dbReference type="EMBL" id="KAJ2920974.1"/>
    </source>
</evidence>